<keyword evidence="3" id="KW-1185">Reference proteome</keyword>
<evidence type="ECO:0000313" key="2">
    <source>
        <dbReference type="EMBL" id="SMQ62041.1"/>
    </source>
</evidence>
<dbReference type="EMBL" id="FXWJ01000001">
    <property type="protein sequence ID" value="SMQ62041.1"/>
    <property type="molecule type" value="Genomic_DNA"/>
</dbReference>
<gene>
    <name evidence="2" type="ORF">SAMN06295909_0679</name>
</gene>
<feature type="transmembrane region" description="Helical" evidence="1">
    <location>
        <begin position="35"/>
        <end position="58"/>
    </location>
</feature>
<dbReference type="Proteomes" id="UP000194464">
    <property type="component" value="Unassembled WGS sequence"/>
</dbReference>
<organism evidence="2 3">
    <name type="scientific">Plantibacter elymi</name>
    <name type="common">nom. nud.</name>
    <dbReference type="NCBI Taxonomy" id="199708"/>
    <lineage>
        <taxon>Bacteria</taxon>
        <taxon>Bacillati</taxon>
        <taxon>Actinomycetota</taxon>
        <taxon>Actinomycetes</taxon>
        <taxon>Micrococcales</taxon>
        <taxon>Microbacteriaceae</taxon>
        <taxon>Plantibacter</taxon>
    </lineage>
</organism>
<accession>A0ABY1R941</accession>
<evidence type="ECO:0008006" key="4">
    <source>
        <dbReference type="Google" id="ProtNLM"/>
    </source>
</evidence>
<keyword evidence="1" id="KW-0472">Membrane</keyword>
<evidence type="ECO:0000256" key="1">
    <source>
        <dbReference type="SAM" id="Phobius"/>
    </source>
</evidence>
<keyword evidence="1" id="KW-1133">Transmembrane helix</keyword>
<feature type="transmembrane region" description="Helical" evidence="1">
    <location>
        <begin position="70"/>
        <end position="89"/>
    </location>
</feature>
<keyword evidence="1" id="KW-0812">Transmembrane</keyword>
<name>A0ABY1R941_9MICO</name>
<comment type="caution">
    <text evidence="2">The sequence shown here is derived from an EMBL/GenBank/DDBJ whole genome shotgun (WGS) entry which is preliminary data.</text>
</comment>
<evidence type="ECO:0000313" key="3">
    <source>
        <dbReference type="Proteomes" id="UP000194464"/>
    </source>
</evidence>
<proteinExistence type="predicted"/>
<reference evidence="2 3" key="1">
    <citation type="submission" date="2017-04" db="EMBL/GenBank/DDBJ databases">
        <authorList>
            <person name="Varghese N."/>
            <person name="Submissions S."/>
        </authorList>
    </citation>
    <scope>NUCLEOTIDE SEQUENCE [LARGE SCALE GENOMIC DNA]</scope>
    <source>
        <strain evidence="2 3">VKM Ac-1784</strain>
    </source>
</reference>
<feature type="transmembrane region" description="Helical" evidence="1">
    <location>
        <begin position="95"/>
        <end position="114"/>
    </location>
</feature>
<protein>
    <recommendedName>
        <fullName evidence="4">Histidine kinase</fullName>
    </recommendedName>
</protein>
<sequence>MTVAVVVLYLGGIAQIGLGVVSIFLRYSTEVQADGLTLAVTLTGAGMVLFGLFMIAIASGVARGSSLSRAIASAVVVLALALAVADLVVAGDGDWTGVVVQSVVAAAVLLPLWLGGGRRYFAAR</sequence>